<keyword evidence="2" id="KW-1185">Reference proteome</keyword>
<name>A0A3A8JR50_9BACT</name>
<dbReference type="OrthoDB" id="5491537at2"/>
<organism evidence="1 2">
    <name type="scientific">Corallococcus carmarthensis</name>
    <dbReference type="NCBI Taxonomy" id="2316728"/>
    <lineage>
        <taxon>Bacteria</taxon>
        <taxon>Pseudomonadati</taxon>
        <taxon>Myxococcota</taxon>
        <taxon>Myxococcia</taxon>
        <taxon>Myxococcales</taxon>
        <taxon>Cystobacterineae</taxon>
        <taxon>Myxococcaceae</taxon>
        <taxon>Corallococcus</taxon>
    </lineage>
</organism>
<evidence type="ECO:0000313" key="1">
    <source>
        <dbReference type="EMBL" id="RKG97416.1"/>
    </source>
</evidence>
<dbReference type="AlphaFoldDB" id="A0A3A8JR50"/>
<accession>A0A3A8JR50</accession>
<protein>
    <submittedName>
        <fullName evidence="1">Uncharacterized protein</fullName>
    </submittedName>
</protein>
<dbReference type="EMBL" id="RAWE01000176">
    <property type="protein sequence ID" value="RKG97416.1"/>
    <property type="molecule type" value="Genomic_DNA"/>
</dbReference>
<evidence type="ECO:0000313" key="2">
    <source>
        <dbReference type="Proteomes" id="UP000268313"/>
    </source>
</evidence>
<reference evidence="2" key="1">
    <citation type="submission" date="2018-09" db="EMBL/GenBank/DDBJ databases">
        <authorList>
            <person name="Livingstone P.G."/>
            <person name="Whitworth D.E."/>
        </authorList>
    </citation>
    <scope>NUCLEOTIDE SEQUENCE [LARGE SCALE GENOMIC DNA]</scope>
    <source>
        <strain evidence="2">CA043D</strain>
    </source>
</reference>
<comment type="caution">
    <text evidence="1">The sequence shown here is derived from an EMBL/GenBank/DDBJ whole genome shotgun (WGS) entry which is preliminary data.</text>
</comment>
<dbReference type="RefSeq" id="WP_120606487.1">
    <property type="nucleotide sequence ID" value="NZ_RAWE01000176.1"/>
</dbReference>
<dbReference type="Proteomes" id="UP000268313">
    <property type="component" value="Unassembled WGS sequence"/>
</dbReference>
<proteinExistence type="predicted"/>
<gene>
    <name evidence="1" type="ORF">D7X32_32690</name>
</gene>
<sequence length="524" mass="58862">MPSLETLLKDTLLLTAAPYAPWKAYGASPGTAEATAAADPATPGRWKWSHDVRKPGRVSGVTYHLLRTPWYVEQTPTVLEELLWHPIEVGYRGLPLTLELTKKFLLRKYETSHGTVAKGQSAYWLPAELDRSMLLVFGFQLNLRAKTKTFSLEPIPPDVLERDDFMPRPGAKPPKTPVMKVTRTETGTLQLVPMRVLVCAEFVCCQESTDYVPGAKARTSRFRPHLMLMSNRPLEKLAAKISIRRPSMSTMAHEGPPPADSEDGMSHGMATGMWADSNSPEVAWEKVFTLSIPPVWSSIFSRVKTNLPAGAGYLMVSPDAPGGPGFLSHRWNDAAGRYEQHQEELMPRQGYFDNIHVAPPMRAPKTLRDLYPDANLHLDEITMAPFCVHDCLHQHWRWLPAKEKSLHGWDEKGPYAVPGAPHIPLHQHLRVETESPHAYAYCVRSDKVLEPGRWEYILHEGLAYGISASNEMMGKLLLGGRALLSPWPSEAQASWAMFYWVLRYSRTRDRAIERLLEDGAPVPS</sequence>